<protein>
    <submittedName>
        <fullName evidence="1">Uncharacterized protein</fullName>
    </submittedName>
</protein>
<gene>
    <name evidence="1" type="ORF">RCOM_0484330</name>
</gene>
<dbReference type="AlphaFoldDB" id="B9SZ55"/>
<evidence type="ECO:0000313" key="2">
    <source>
        <dbReference type="Proteomes" id="UP000008311"/>
    </source>
</evidence>
<name>B9SZ55_RICCO</name>
<dbReference type="Proteomes" id="UP000008311">
    <property type="component" value="Unassembled WGS sequence"/>
</dbReference>
<reference evidence="2" key="1">
    <citation type="journal article" date="2010" name="Nat. Biotechnol.">
        <title>Draft genome sequence of the oilseed species Ricinus communis.</title>
        <authorList>
            <person name="Chan A.P."/>
            <person name="Crabtree J."/>
            <person name="Zhao Q."/>
            <person name="Lorenzi H."/>
            <person name="Orvis J."/>
            <person name="Puiu D."/>
            <person name="Melake-Berhan A."/>
            <person name="Jones K.M."/>
            <person name="Redman J."/>
            <person name="Chen G."/>
            <person name="Cahoon E.B."/>
            <person name="Gedil M."/>
            <person name="Stanke M."/>
            <person name="Haas B.J."/>
            <person name="Wortman J.R."/>
            <person name="Fraser-Liggett C.M."/>
            <person name="Ravel J."/>
            <person name="Rabinowicz P.D."/>
        </authorList>
    </citation>
    <scope>NUCLEOTIDE SEQUENCE [LARGE SCALE GENOMIC DNA]</scope>
    <source>
        <strain evidence="2">cv. Hale</strain>
    </source>
</reference>
<dbReference type="InParanoid" id="B9SZ55"/>
<sequence>MKQTSVSKDPNMGPTTKNTDCFGSILCQNVCKRWAQNSTLDEKGTSRDSRWRNGGLVKIDKGVCSGGVQKSGP</sequence>
<dbReference type="EMBL" id="EQ974266">
    <property type="protein sequence ID" value="EEF31087.1"/>
    <property type="molecule type" value="Genomic_DNA"/>
</dbReference>
<accession>B9SZ55</accession>
<organism evidence="1 2">
    <name type="scientific">Ricinus communis</name>
    <name type="common">Castor bean</name>
    <dbReference type="NCBI Taxonomy" id="3988"/>
    <lineage>
        <taxon>Eukaryota</taxon>
        <taxon>Viridiplantae</taxon>
        <taxon>Streptophyta</taxon>
        <taxon>Embryophyta</taxon>
        <taxon>Tracheophyta</taxon>
        <taxon>Spermatophyta</taxon>
        <taxon>Magnoliopsida</taxon>
        <taxon>eudicotyledons</taxon>
        <taxon>Gunneridae</taxon>
        <taxon>Pentapetalae</taxon>
        <taxon>rosids</taxon>
        <taxon>fabids</taxon>
        <taxon>Malpighiales</taxon>
        <taxon>Euphorbiaceae</taxon>
        <taxon>Acalyphoideae</taxon>
        <taxon>Acalypheae</taxon>
        <taxon>Ricinus</taxon>
    </lineage>
</organism>
<proteinExistence type="predicted"/>
<keyword evidence="2" id="KW-1185">Reference proteome</keyword>
<evidence type="ECO:0000313" key="1">
    <source>
        <dbReference type="EMBL" id="EEF31087.1"/>
    </source>
</evidence>